<reference evidence="6" key="2">
    <citation type="submission" date="2020-11" db="EMBL/GenBank/DDBJ databases">
        <authorList>
            <person name="McCartney M.A."/>
            <person name="Auch B."/>
            <person name="Kono T."/>
            <person name="Mallez S."/>
            <person name="Becker A."/>
            <person name="Gohl D.M."/>
            <person name="Silverstein K.A.T."/>
            <person name="Koren S."/>
            <person name="Bechman K.B."/>
            <person name="Herman A."/>
            <person name="Abrahante J.E."/>
            <person name="Garbe J."/>
        </authorList>
    </citation>
    <scope>NUCLEOTIDE SEQUENCE</scope>
    <source>
        <strain evidence="6">Duluth1</strain>
        <tissue evidence="6">Whole animal</tissue>
    </source>
</reference>
<dbReference type="InterPro" id="IPR027417">
    <property type="entry name" value="P-loop_NTPase"/>
</dbReference>
<proteinExistence type="inferred from homology"/>
<dbReference type="InterPro" id="IPR006703">
    <property type="entry name" value="G_AIG1"/>
</dbReference>
<feature type="domain" description="AIG1-type G" evidence="5">
    <location>
        <begin position="6"/>
        <end position="143"/>
    </location>
</feature>
<feature type="region of interest" description="Disordered" evidence="4">
    <location>
        <begin position="233"/>
        <end position="260"/>
    </location>
</feature>
<evidence type="ECO:0000259" key="5">
    <source>
        <dbReference type="Pfam" id="PF04548"/>
    </source>
</evidence>
<dbReference type="InterPro" id="IPR045058">
    <property type="entry name" value="GIMA/IAN/Toc"/>
</dbReference>
<gene>
    <name evidence="6" type="ORF">DPMN_055537</name>
</gene>
<dbReference type="AlphaFoldDB" id="A0A9D4HSP6"/>
<comment type="caution">
    <text evidence="6">The sequence shown here is derived from an EMBL/GenBank/DDBJ whole genome shotgun (WGS) entry which is preliminary data.</text>
</comment>
<keyword evidence="3" id="KW-0342">GTP-binding</keyword>
<evidence type="ECO:0000313" key="7">
    <source>
        <dbReference type="Proteomes" id="UP000828390"/>
    </source>
</evidence>
<reference evidence="6" key="1">
    <citation type="journal article" date="2019" name="bioRxiv">
        <title>The Genome of the Zebra Mussel, Dreissena polymorpha: A Resource for Invasive Species Research.</title>
        <authorList>
            <person name="McCartney M.A."/>
            <person name="Auch B."/>
            <person name="Kono T."/>
            <person name="Mallez S."/>
            <person name="Zhang Y."/>
            <person name="Obille A."/>
            <person name="Becker A."/>
            <person name="Abrahante J.E."/>
            <person name="Garbe J."/>
            <person name="Badalamenti J.P."/>
            <person name="Herman A."/>
            <person name="Mangelson H."/>
            <person name="Liachko I."/>
            <person name="Sullivan S."/>
            <person name="Sone E.D."/>
            <person name="Koren S."/>
            <person name="Silverstein K.A.T."/>
            <person name="Beckman K.B."/>
            <person name="Gohl D.M."/>
        </authorList>
    </citation>
    <scope>NUCLEOTIDE SEQUENCE</scope>
    <source>
        <strain evidence="6">Duluth1</strain>
        <tissue evidence="6">Whole animal</tissue>
    </source>
</reference>
<keyword evidence="7" id="KW-1185">Reference proteome</keyword>
<feature type="non-terminal residue" evidence="6">
    <location>
        <position position="1"/>
    </location>
</feature>
<dbReference type="PANTHER" id="PTHR10903">
    <property type="entry name" value="GTPASE, IMAP FAMILY MEMBER-RELATED"/>
    <property type="match status" value="1"/>
</dbReference>
<evidence type="ECO:0000256" key="1">
    <source>
        <dbReference type="ARBA" id="ARBA00008535"/>
    </source>
</evidence>
<dbReference type="PANTHER" id="PTHR10903:SF184">
    <property type="entry name" value="GTP-BINDING PROTEIN A"/>
    <property type="match status" value="1"/>
</dbReference>
<accession>A0A9D4HSP6</accession>
<name>A0A9D4HSP6_DREPO</name>
<organism evidence="6 7">
    <name type="scientific">Dreissena polymorpha</name>
    <name type="common">Zebra mussel</name>
    <name type="synonym">Mytilus polymorpha</name>
    <dbReference type="NCBI Taxonomy" id="45954"/>
    <lineage>
        <taxon>Eukaryota</taxon>
        <taxon>Metazoa</taxon>
        <taxon>Spiralia</taxon>
        <taxon>Lophotrochozoa</taxon>
        <taxon>Mollusca</taxon>
        <taxon>Bivalvia</taxon>
        <taxon>Autobranchia</taxon>
        <taxon>Heteroconchia</taxon>
        <taxon>Euheterodonta</taxon>
        <taxon>Imparidentia</taxon>
        <taxon>Neoheterodontei</taxon>
        <taxon>Myida</taxon>
        <taxon>Dreissenoidea</taxon>
        <taxon>Dreissenidae</taxon>
        <taxon>Dreissena</taxon>
    </lineage>
</organism>
<sequence length="370" mass="42588">VGYRFGRKVEIVDTPGFFDTRYDDRFVHSELVKCVTLTIPGFNAICFVMSPVKFTDPIVTAVNMFFEFFGDGVDEFAFVILTHADDIESKNNYLGENSAKWHPTLTKLIMRCKNKLLLIDNGKRITDSEKEEMAQTIFAAIDANCKLQIANSNTKREPYFTNPMINCIDMFAYNWYLMEKSTAPSTPHERYKSTAPSTPHETYEGEKCVLRLKMDALFKDLFERWEHSFKASTNDEHQTKLTLTGKEPLLSLPSTSATNENRICTREGHDGTFLPSYQDQSSVSKTQQNQNYGEEFNQIIKYESFLTSGNEDPLKQNVNDEFKARYADEFKTKCENESNESFLDKIVGVVKSAFAKTFTKVSRWFSSWFK</sequence>
<dbReference type="GO" id="GO:0005525">
    <property type="term" value="F:GTP binding"/>
    <property type="evidence" value="ECO:0007669"/>
    <property type="project" value="UniProtKB-KW"/>
</dbReference>
<dbReference type="Pfam" id="PF04548">
    <property type="entry name" value="AIG1"/>
    <property type="match status" value="1"/>
</dbReference>
<dbReference type="EMBL" id="JAIWYP010000012">
    <property type="protein sequence ID" value="KAH3729566.1"/>
    <property type="molecule type" value="Genomic_DNA"/>
</dbReference>
<evidence type="ECO:0000313" key="6">
    <source>
        <dbReference type="EMBL" id="KAH3729566.1"/>
    </source>
</evidence>
<comment type="similarity">
    <text evidence="1">Belongs to the TRAFAC class TrmE-Era-EngA-EngB-Septin-like GTPase superfamily. AIG1/Toc34/Toc159-like paraseptin GTPase family. IAN subfamily.</text>
</comment>
<evidence type="ECO:0000256" key="3">
    <source>
        <dbReference type="ARBA" id="ARBA00023134"/>
    </source>
</evidence>
<evidence type="ECO:0000256" key="2">
    <source>
        <dbReference type="ARBA" id="ARBA00022741"/>
    </source>
</evidence>
<evidence type="ECO:0000256" key="4">
    <source>
        <dbReference type="SAM" id="MobiDB-lite"/>
    </source>
</evidence>
<protein>
    <recommendedName>
        <fullName evidence="5">AIG1-type G domain-containing protein</fullName>
    </recommendedName>
</protein>
<dbReference type="Proteomes" id="UP000828390">
    <property type="component" value="Unassembled WGS sequence"/>
</dbReference>
<dbReference type="SUPFAM" id="SSF52540">
    <property type="entry name" value="P-loop containing nucleoside triphosphate hydrolases"/>
    <property type="match status" value="1"/>
</dbReference>
<keyword evidence="2" id="KW-0547">Nucleotide-binding</keyword>
<dbReference type="Gene3D" id="3.40.50.300">
    <property type="entry name" value="P-loop containing nucleotide triphosphate hydrolases"/>
    <property type="match status" value="1"/>
</dbReference>